<sequence>MPRYTIVRNYFLFLSLLLASSLTATCLAQESVQSTDDTKSTQRISLQTQLTQIETTVLEFAEERVTNPRATIIFENGLLLDLTTWKAVAAGLKQCCNLFFYNRPGVGRSTAGSSDITPESESQRLQRLLAQRELPGPYILVGHSLGGQYAQAYALRYPEQVNSVVLVDALPLGIAKAYPDFPWYTQLGLWVFAAKTARQEIANIEPMGKYVMERAKAYNKPMIRLVAQSSPQQHKPRGLVKDLLRGVIYAEDFGVWAVDPEIAEERMTSYYPNAEVRSFPANHRIQEQYPDVVIEAILSVIEKSKVTPTNSNNEPIPTRDK</sequence>
<dbReference type="InterPro" id="IPR000073">
    <property type="entry name" value="AB_hydrolase_1"/>
</dbReference>
<reference evidence="4" key="1">
    <citation type="submission" date="2021-04" db="EMBL/GenBank/DDBJ databases">
        <title>novel species isolated from subtropical streams in China.</title>
        <authorList>
            <person name="Lu H."/>
        </authorList>
    </citation>
    <scope>NUCLEOTIDE SEQUENCE</scope>
    <source>
        <strain evidence="4">FT137W</strain>
    </source>
</reference>
<evidence type="ECO:0000313" key="4">
    <source>
        <dbReference type="EMBL" id="MBR7801534.1"/>
    </source>
</evidence>
<accession>A0A941E1I6</accession>
<feature type="signal peptide" evidence="2">
    <location>
        <begin position="1"/>
        <end position="24"/>
    </location>
</feature>
<evidence type="ECO:0000256" key="2">
    <source>
        <dbReference type="SAM" id="SignalP"/>
    </source>
</evidence>
<dbReference type="GO" id="GO:0016787">
    <property type="term" value="F:hydrolase activity"/>
    <property type="evidence" value="ECO:0007669"/>
    <property type="project" value="UniProtKB-KW"/>
</dbReference>
<protein>
    <submittedName>
        <fullName evidence="4">Alpha/beta hydrolase</fullName>
    </submittedName>
</protein>
<dbReference type="Pfam" id="PF12697">
    <property type="entry name" value="Abhydrolase_6"/>
    <property type="match status" value="1"/>
</dbReference>
<dbReference type="InterPro" id="IPR029058">
    <property type="entry name" value="AB_hydrolase_fold"/>
</dbReference>
<dbReference type="SUPFAM" id="SSF53474">
    <property type="entry name" value="alpha/beta-Hydrolases"/>
    <property type="match status" value="1"/>
</dbReference>
<name>A0A941E1I6_9BURK</name>
<feature type="chain" id="PRO_5037551846" evidence="2">
    <location>
        <begin position="25"/>
        <end position="321"/>
    </location>
</feature>
<keyword evidence="1 4" id="KW-0378">Hydrolase</keyword>
<dbReference type="EMBL" id="JAGSPJ010000007">
    <property type="protein sequence ID" value="MBR7801534.1"/>
    <property type="molecule type" value="Genomic_DNA"/>
</dbReference>
<proteinExistence type="predicted"/>
<dbReference type="AlphaFoldDB" id="A0A941E1I6"/>
<keyword evidence="5" id="KW-1185">Reference proteome</keyword>
<evidence type="ECO:0000256" key="1">
    <source>
        <dbReference type="ARBA" id="ARBA00022801"/>
    </source>
</evidence>
<organism evidence="4 5">
    <name type="scientific">Undibacterium fentianense</name>
    <dbReference type="NCBI Taxonomy" id="2828728"/>
    <lineage>
        <taxon>Bacteria</taxon>
        <taxon>Pseudomonadati</taxon>
        <taxon>Pseudomonadota</taxon>
        <taxon>Betaproteobacteria</taxon>
        <taxon>Burkholderiales</taxon>
        <taxon>Oxalobacteraceae</taxon>
        <taxon>Undibacterium</taxon>
    </lineage>
</organism>
<dbReference type="PANTHER" id="PTHR46118">
    <property type="entry name" value="PROTEIN ABHD11"/>
    <property type="match status" value="1"/>
</dbReference>
<dbReference type="Gene3D" id="3.40.50.1820">
    <property type="entry name" value="alpha/beta hydrolase"/>
    <property type="match status" value="1"/>
</dbReference>
<evidence type="ECO:0000313" key="5">
    <source>
        <dbReference type="Proteomes" id="UP000678545"/>
    </source>
</evidence>
<gene>
    <name evidence="4" type="ORF">KDM90_16095</name>
</gene>
<evidence type="ECO:0000259" key="3">
    <source>
        <dbReference type="Pfam" id="PF12697"/>
    </source>
</evidence>
<dbReference type="PANTHER" id="PTHR46118:SF4">
    <property type="entry name" value="PROTEIN ABHD11"/>
    <property type="match status" value="1"/>
</dbReference>
<dbReference type="RefSeq" id="WP_212676657.1">
    <property type="nucleotide sequence ID" value="NZ_JAGSPJ010000007.1"/>
</dbReference>
<keyword evidence="2" id="KW-0732">Signal</keyword>
<comment type="caution">
    <text evidence="4">The sequence shown here is derived from an EMBL/GenBank/DDBJ whole genome shotgun (WGS) entry which is preliminary data.</text>
</comment>
<dbReference type="PRINTS" id="PR00111">
    <property type="entry name" value="ABHYDROLASE"/>
</dbReference>
<dbReference type="Proteomes" id="UP000678545">
    <property type="component" value="Unassembled WGS sequence"/>
</dbReference>
<feature type="domain" description="AB hydrolase-1" evidence="3">
    <location>
        <begin position="85"/>
        <end position="296"/>
    </location>
</feature>